<dbReference type="SUPFAM" id="SSF55653">
    <property type="entry name" value="Ribosomal protein L9 C-domain"/>
    <property type="match status" value="1"/>
</dbReference>
<evidence type="ECO:0000256" key="3">
    <source>
        <dbReference type="ARBA" id="ARBA00022884"/>
    </source>
</evidence>
<evidence type="ECO:0000259" key="9">
    <source>
        <dbReference type="PROSITE" id="PS00651"/>
    </source>
</evidence>
<dbReference type="SUPFAM" id="SSF55658">
    <property type="entry name" value="L9 N-domain-like"/>
    <property type="match status" value="1"/>
</dbReference>
<feature type="coiled-coil region" evidence="8">
    <location>
        <begin position="44"/>
        <end position="78"/>
    </location>
</feature>
<keyword evidence="8" id="KW-0175">Coiled coil</keyword>
<dbReference type="InterPro" id="IPR000244">
    <property type="entry name" value="Ribosomal_bL9"/>
</dbReference>
<dbReference type="GO" id="GO:0006412">
    <property type="term" value="P:translation"/>
    <property type="evidence" value="ECO:0007669"/>
    <property type="project" value="UniProtKB-UniRule"/>
</dbReference>
<keyword evidence="4 7" id="KW-0689">Ribosomal protein</keyword>
<dbReference type="EMBL" id="DRWR01000085">
    <property type="protein sequence ID" value="HHQ16130.1"/>
    <property type="molecule type" value="Genomic_DNA"/>
</dbReference>
<dbReference type="NCBIfam" id="TIGR00158">
    <property type="entry name" value="L9"/>
    <property type="match status" value="1"/>
</dbReference>
<protein>
    <recommendedName>
        <fullName evidence="6 7">Large ribosomal subunit protein bL9</fullName>
    </recommendedName>
</protein>
<evidence type="ECO:0000256" key="6">
    <source>
        <dbReference type="ARBA" id="ARBA00035292"/>
    </source>
</evidence>
<dbReference type="InterPro" id="IPR036791">
    <property type="entry name" value="Ribosomal_bL9_C_sf"/>
</dbReference>
<feature type="domain" description="Ribosomal protein L9" evidence="9">
    <location>
        <begin position="13"/>
        <end position="40"/>
    </location>
</feature>
<evidence type="ECO:0000256" key="8">
    <source>
        <dbReference type="SAM" id="Coils"/>
    </source>
</evidence>
<evidence type="ECO:0000313" key="10">
    <source>
        <dbReference type="EMBL" id="HHQ16130.1"/>
    </source>
</evidence>
<evidence type="ECO:0000256" key="5">
    <source>
        <dbReference type="ARBA" id="ARBA00023274"/>
    </source>
</evidence>
<gene>
    <name evidence="7" type="primary">rplI</name>
    <name evidence="10" type="ORF">ENM15_04880</name>
</gene>
<dbReference type="InterPro" id="IPR020069">
    <property type="entry name" value="Ribosomal_bL9_C"/>
</dbReference>
<comment type="caution">
    <text evidence="10">The sequence shown here is derived from an EMBL/GenBank/DDBJ whole genome shotgun (WGS) entry which is preliminary data.</text>
</comment>
<dbReference type="InterPro" id="IPR009027">
    <property type="entry name" value="Ribosomal_bL9/RNase_H1_N"/>
</dbReference>
<dbReference type="AlphaFoldDB" id="A0A7V5XGN6"/>
<proteinExistence type="inferred from homology"/>
<sequence>MEVILIKDVPKLGKAGDVVKVKDGYARNYLIPKGLAILANQKTIKALENQRKIILAKVERERKKLESLAEKLEGISLTVYRKTIEEDRIFGSVSPVDILNMLKEKGIEIEKNQIILEEPIKKLGIFEVPIKLSSDKIVNIKVEVLEEK</sequence>
<comment type="similarity">
    <text evidence="1 7">Belongs to the bacterial ribosomal protein bL9 family.</text>
</comment>
<dbReference type="Gene3D" id="3.10.430.100">
    <property type="entry name" value="Ribosomal protein L9, C-terminal domain"/>
    <property type="match status" value="1"/>
</dbReference>
<dbReference type="InterPro" id="IPR020594">
    <property type="entry name" value="Ribosomal_bL9_bac/chp"/>
</dbReference>
<dbReference type="HAMAP" id="MF_00503">
    <property type="entry name" value="Ribosomal_bL9"/>
    <property type="match status" value="1"/>
</dbReference>
<organism evidence="10">
    <name type="scientific">Thermodesulfobacterium geofontis</name>
    <dbReference type="NCBI Taxonomy" id="1295609"/>
    <lineage>
        <taxon>Bacteria</taxon>
        <taxon>Pseudomonadati</taxon>
        <taxon>Thermodesulfobacteriota</taxon>
        <taxon>Thermodesulfobacteria</taxon>
        <taxon>Thermodesulfobacteriales</taxon>
        <taxon>Thermodesulfobacteriaceae</taxon>
        <taxon>Thermodesulfobacterium</taxon>
    </lineage>
</organism>
<accession>A0A7V5XGN6</accession>
<keyword evidence="2 7" id="KW-0699">rRNA-binding</keyword>
<dbReference type="GO" id="GO:1990904">
    <property type="term" value="C:ribonucleoprotein complex"/>
    <property type="evidence" value="ECO:0007669"/>
    <property type="project" value="UniProtKB-KW"/>
</dbReference>
<dbReference type="FunFam" id="3.40.5.10:FF:000003">
    <property type="entry name" value="50S ribosomal protein L9"/>
    <property type="match status" value="1"/>
</dbReference>
<dbReference type="GO" id="GO:0005840">
    <property type="term" value="C:ribosome"/>
    <property type="evidence" value="ECO:0007669"/>
    <property type="project" value="UniProtKB-KW"/>
</dbReference>
<keyword evidence="3 7" id="KW-0694">RNA-binding</keyword>
<reference evidence="10" key="1">
    <citation type="journal article" date="2020" name="mSystems">
        <title>Genome- and Community-Level Interaction Insights into Carbon Utilization and Element Cycling Functions of Hydrothermarchaeota in Hydrothermal Sediment.</title>
        <authorList>
            <person name="Zhou Z."/>
            <person name="Liu Y."/>
            <person name="Xu W."/>
            <person name="Pan J."/>
            <person name="Luo Z.H."/>
            <person name="Li M."/>
        </authorList>
    </citation>
    <scope>NUCLEOTIDE SEQUENCE [LARGE SCALE GENOMIC DNA]</scope>
    <source>
        <strain evidence="10">SpSt-106</strain>
    </source>
</reference>
<evidence type="ECO:0000256" key="1">
    <source>
        <dbReference type="ARBA" id="ARBA00010605"/>
    </source>
</evidence>
<dbReference type="GO" id="GO:0003735">
    <property type="term" value="F:structural constituent of ribosome"/>
    <property type="evidence" value="ECO:0007669"/>
    <property type="project" value="InterPro"/>
</dbReference>
<evidence type="ECO:0000256" key="4">
    <source>
        <dbReference type="ARBA" id="ARBA00022980"/>
    </source>
</evidence>
<dbReference type="InterPro" id="IPR036935">
    <property type="entry name" value="Ribosomal_bL9_N_sf"/>
</dbReference>
<evidence type="ECO:0000256" key="2">
    <source>
        <dbReference type="ARBA" id="ARBA00022730"/>
    </source>
</evidence>
<evidence type="ECO:0000256" key="7">
    <source>
        <dbReference type="HAMAP-Rule" id="MF_00503"/>
    </source>
</evidence>
<dbReference type="Pfam" id="PF03948">
    <property type="entry name" value="Ribosomal_L9_C"/>
    <property type="match status" value="1"/>
</dbReference>
<dbReference type="PROSITE" id="PS00651">
    <property type="entry name" value="RIBOSOMAL_L9"/>
    <property type="match status" value="1"/>
</dbReference>
<name>A0A7V5XGN6_9BACT</name>
<dbReference type="InterPro" id="IPR020070">
    <property type="entry name" value="Ribosomal_bL9_N"/>
</dbReference>
<dbReference type="Gene3D" id="3.40.5.10">
    <property type="entry name" value="Ribosomal protein L9, N-terminal domain"/>
    <property type="match status" value="1"/>
</dbReference>
<comment type="function">
    <text evidence="7">Binds to the 23S rRNA.</text>
</comment>
<dbReference type="Pfam" id="PF01281">
    <property type="entry name" value="Ribosomal_L9_N"/>
    <property type="match status" value="1"/>
</dbReference>
<keyword evidence="5 7" id="KW-0687">Ribonucleoprotein</keyword>
<dbReference type="PANTHER" id="PTHR21368">
    <property type="entry name" value="50S RIBOSOMAL PROTEIN L9"/>
    <property type="match status" value="1"/>
</dbReference>
<dbReference type="GO" id="GO:0019843">
    <property type="term" value="F:rRNA binding"/>
    <property type="evidence" value="ECO:0007669"/>
    <property type="project" value="UniProtKB-UniRule"/>
</dbReference>